<dbReference type="InParanoid" id="C7ZNK1"/>
<dbReference type="GO" id="GO:0003824">
    <property type="term" value="F:catalytic activity"/>
    <property type="evidence" value="ECO:0007669"/>
    <property type="project" value="InterPro"/>
</dbReference>
<name>C7ZNK1_FUSV7</name>
<proteinExistence type="predicted"/>
<dbReference type="InterPro" id="IPR053137">
    <property type="entry name" value="NLR-like"/>
</dbReference>
<reference evidence="1 2" key="1">
    <citation type="journal article" date="2009" name="PLoS Genet.">
        <title>The genome of Nectria haematococca: contribution of supernumerary chromosomes to gene expansion.</title>
        <authorList>
            <person name="Coleman J.J."/>
            <person name="Rounsley S.D."/>
            <person name="Rodriguez-Carres M."/>
            <person name="Kuo A."/>
            <person name="Wasmann C.C."/>
            <person name="Grimwood J."/>
            <person name="Schmutz J."/>
            <person name="Taga M."/>
            <person name="White G.J."/>
            <person name="Zhou S."/>
            <person name="Schwartz D.C."/>
            <person name="Freitag M."/>
            <person name="Ma L.J."/>
            <person name="Danchin E.G."/>
            <person name="Henrissat B."/>
            <person name="Coutinho P.M."/>
            <person name="Nelson D.R."/>
            <person name="Straney D."/>
            <person name="Napoli C.A."/>
            <person name="Barker B.M."/>
            <person name="Gribskov M."/>
            <person name="Rep M."/>
            <person name="Kroken S."/>
            <person name="Molnar I."/>
            <person name="Rensing C."/>
            <person name="Kennell J.C."/>
            <person name="Zamora J."/>
            <person name="Farman M.L."/>
            <person name="Selker E.U."/>
            <person name="Salamov A."/>
            <person name="Shapiro H."/>
            <person name="Pangilinan J."/>
            <person name="Lindquist E."/>
            <person name="Lamers C."/>
            <person name="Grigoriev I.V."/>
            <person name="Geiser D.M."/>
            <person name="Covert S.F."/>
            <person name="Temporini E."/>
            <person name="Vanetten H.D."/>
        </authorList>
    </citation>
    <scope>NUCLEOTIDE SEQUENCE [LARGE SCALE GENOMIC DNA]</scope>
    <source>
        <strain evidence="2">ATCC MYA-4622 / CBS 123669 / FGSC 9596 / NRRL 45880 / 77-13-4</strain>
    </source>
</reference>
<dbReference type="Proteomes" id="UP000005206">
    <property type="component" value="Chromosome 7"/>
</dbReference>
<dbReference type="PANTHER" id="PTHR46082:SF6">
    <property type="entry name" value="AAA+ ATPASE DOMAIN-CONTAINING PROTEIN-RELATED"/>
    <property type="match status" value="1"/>
</dbReference>
<dbReference type="Gene3D" id="3.40.50.1580">
    <property type="entry name" value="Nucleoside phosphorylase domain"/>
    <property type="match status" value="1"/>
</dbReference>
<dbReference type="eggNOG" id="KOG1840">
    <property type="taxonomic scope" value="Eukaryota"/>
</dbReference>
<dbReference type="InterPro" id="IPR035994">
    <property type="entry name" value="Nucleoside_phosphorylase_sf"/>
</dbReference>
<dbReference type="SUPFAM" id="SSF53167">
    <property type="entry name" value="Purine and uridine phosphorylases"/>
    <property type="match status" value="1"/>
</dbReference>
<dbReference type="GO" id="GO:0009116">
    <property type="term" value="P:nucleoside metabolic process"/>
    <property type="evidence" value="ECO:0007669"/>
    <property type="project" value="InterPro"/>
</dbReference>
<dbReference type="AlphaFoldDB" id="C7ZNK1"/>
<dbReference type="STRING" id="660122.C7ZNK1"/>
<accession>C7ZNK1</accession>
<sequence length="459" mass="51218">MRKKAASGVAARLNSSFRALQVAFIIGICGACPQTNKEEVIMGDVVLSEGIVAYDFGRQFPDRFVRKATLTESLGRQSLEIRSLMARLNSLRARSRLSRYLLVYFRLSTKRLERRRLVIQAQTKIFFFLATIDTGTKTRPHICKEAAEETCDQLGCVLAQDMIPRHRLQLSPAGLQKGPDPKGHFGLIASGDTVMNSGQDRDIIASRDNVIAFMMESVGVWDHLPRVLIRGVCDHAHSNESDTWHIYVAVIAAAVLKALLEAWPGSYPPARHTFIDSIPSRLGLCGPRPSFEAISRMVRGGERWLALYGIGSIGFRKSQIAVQYCYLFKNQFPGAHVFWTNASSSRRFEKDYLKTLRLLGRHKLCGIMAAQVPISQAMDSILTWLHDQDTSSWILAIDSADDEDAFFGSSARFAAETNKVSGMPYPSQPVYVRAKGVHLHQHLEILRDSSIKAGLLEKP</sequence>
<keyword evidence="2" id="KW-1185">Reference proteome</keyword>
<dbReference type="PANTHER" id="PTHR46082">
    <property type="entry name" value="ATP/GTP-BINDING PROTEIN-RELATED"/>
    <property type="match status" value="1"/>
</dbReference>
<evidence type="ECO:0000313" key="2">
    <source>
        <dbReference type="Proteomes" id="UP000005206"/>
    </source>
</evidence>
<dbReference type="OMA" id="FASIHIR"/>
<evidence type="ECO:0000313" key="1">
    <source>
        <dbReference type="EMBL" id="EEU34412.1"/>
    </source>
</evidence>
<evidence type="ECO:0008006" key="3">
    <source>
        <dbReference type="Google" id="ProtNLM"/>
    </source>
</evidence>
<dbReference type="HOGENOM" id="CLU_595955_0_0_1"/>
<dbReference type="OrthoDB" id="20872at2759"/>
<dbReference type="RefSeq" id="XP_003040125.1">
    <property type="nucleotide sequence ID" value="XM_003040079.1"/>
</dbReference>
<dbReference type="KEGG" id="nhe:NECHADRAFT_82261"/>
<dbReference type="EMBL" id="GG698969">
    <property type="protein sequence ID" value="EEU34412.1"/>
    <property type="molecule type" value="Genomic_DNA"/>
</dbReference>
<dbReference type="GeneID" id="9677941"/>
<dbReference type="VEuPathDB" id="FungiDB:NECHADRAFT_82261"/>
<gene>
    <name evidence="1" type="ORF">NECHADRAFT_82261</name>
</gene>
<organism evidence="1 2">
    <name type="scientific">Fusarium vanettenii (strain ATCC MYA-4622 / CBS 123669 / FGSC 9596 / NRRL 45880 / 77-13-4)</name>
    <name type="common">Fusarium solani subsp. pisi</name>
    <dbReference type="NCBI Taxonomy" id="660122"/>
    <lineage>
        <taxon>Eukaryota</taxon>
        <taxon>Fungi</taxon>
        <taxon>Dikarya</taxon>
        <taxon>Ascomycota</taxon>
        <taxon>Pezizomycotina</taxon>
        <taxon>Sordariomycetes</taxon>
        <taxon>Hypocreomycetidae</taxon>
        <taxon>Hypocreales</taxon>
        <taxon>Nectriaceae</taxon>
        <taxon>Fusarium</taxon>
        <taxon>Fusarium solani species complex</taxon>
        <taxon>Fusarium vanettenii</taxon>
    </lineage>
</organism>
<protein>
    <recommendedName>
        <fullName evidence="3">Nucleoside phosphorylase domain-containing protein</fullName>
    </recommendedName>
</protein>